<protein>
    <submittedName>
        <fullName evidence="3">Core histone h2A/H2B/H3/H4 domain-containing protein</fullName>
    </submittedName>
</protein>
<dbReference type="Pfam" id="PF00125">
    <property type="entry name" value="Histone"/>
    <property type="match status" value="1"/>
</dbReference>
<dbReference type="Gene3D" id="1.10.20.10">
    <property type="entry name" value="Histone, subunit A"/>
    <property type="match status" value="1"/>
</dbReference>
<sequence>MARTKQTAKKSIPAHSAPTARVHSLANCKRGALDLQEIKHYQRTQNLLIPRAPFFRLVKQIAQSYLSDIRFQAKAVKCFEEAAETYLTGLFADRNLAAKRVTVMPSDINLVRRIRGEVFNKFPPPL</sequence>
<organism evidence="3 4">
    <name type="scientific">Ditylenchus destructor</name>
    <dbReference type="NCBI Taxonomy" id="166010"/>
    <lineage>
        <taxon>Eukaryota</taxon>
        <taxon>Metazoa</taxon>
        <taxon>Ecdysozoa</taxon>
        <taxon>Nematoda</taxon>
        <taxon>Chromadorea</taxon>
        <taxon>Rhabditida</taxon>
        <taxon>Tylenchina</taxon>
        <taxon>Tylenchomorpha</taxon>
        <taxon>Sphaerularioidea</taxon>
        <taxon>Anguinidae</taxon>
        <taxon>Anguininae</taxon>
        <taxon>Ditylenchus</taxon>
    </lineage>
</organism>
<dbReference type="Proteomes" id="UP001201812">
    <property type="component" value="Unassembled WGS sequence"/>
</dbReference>
<name>A0AAD4MS10_9BILA</name>
<dbReference type="GO" id="GO:0030527">
    <property type="term" value="F:structural constituent of chromatin"/>
    <property type="evidence" value="ECO:0007669"/>
    <property type="project" value="InterPro"/>
</dbReference>
<reference evidence="3" key="1">
    <citation type="submission" date="2022-01" db="EMBL/GenBank/DDBJ databases">
        <title>Genome Sequence Resource for Two Populations of Ditylenchus destructor, the Migratory Endoparasitic Phytonematode.</title>
        <authorList>
            <person name="Zhang H."/>
            <person name="Lin R."/>
            <person name="Xie B."/>
        </authorList>
    </citation>
    <scope>NUCLEOTIDE SEQUENCE</scope>
    <source>
        <strain evidence="3">BazhouSP</strain>
    </source>
</reference>
<dbReference type="GO" id="GO:0046982">
    <property type="term" value="F:protein heterodimerization activity"/>
    <property type="evidence" value="ECO:0007669"/>
    <property type="project" value="InterPro"/>
</dbReference>
<dbReference type="InterPro" id="IPR000164">
    <property type="entry name" value="Histone_H3/CENP-A"/>
</dbReference>
<dbReference type="InterPro" id="IPR007125">
    <property type="entry name" value="H2A/H2B/H3"/>
</dbReference>
<dbReference type="GO" id="GO:0003677">
    <property type="term" value="F:DNA binding"/>
    <property type="evidence" value="ECO:0007669"/>
    <property type="project" value="InterPro"/>
</dbReference>
<dbReference type="InterPro" id="IPR009072">
    <property type="entry name" value="Histone-fold"/>
</dbReference>
<dbReference type="SMART" id="SM00428">
    <property type="entry name" value="H3"/>
    <property type="match status" value="1"/>
</dbReference>
<evidence type="ECO:0000313" key="4">
    <source>
        <dbReference type="Proteomes" id="UP001201812"/>
    </source>
</evidence>
<dbReference type="EMBL" id="JAKKPZ010000166">
    <property type="protein sequence ID" value="KAI1699799.1"/>
    <property type="molecule type" value="Genomic_DNA"/>
</dbReference>
<dbReference type="AlphaFoldDB" id="A0AAD4MS10"/>
<proteinExistence type="inferred from homology"/>
<gene>
    <name evidence="3" type="ORF">DdX_17088</name>
</gene>
<dbReference type="SUPFAM" id="SSF47113">
    <property type="entry name" value="Histone-fold"/>
    <property type="match status" value="1"/>
</dbReference>
<dbReference type="GO" id="GO:0000786">
    <property type="term" value="C:nucleosome"/>
    <property type="evidence" value="ECO:0007669"/>
    <property type="project" value="InterPro"/>
</dbReference>
<feature type="domain" description="Core Histone H2A/H2B/H3" evidence="2">
    <location>
        <begin position="33"/>
        <end position="114"/>
    </location>
</feature>
<evidence type="ECO:0000313" key="3">
    <source>
        <dbReference type="EMBL" id="KAI1699799.1"/>
    </source>
</evidence>
<evidence type="ECO:0000256" key="1">
    <source>
        <dbReference type="ARBA" id="ARBA00010343"/>
    </source>
</evidence>
<accession>A0AAD4MS10</accession>
<evidence type="ECO:0000259" key="2">
    <source>
        <dbReference type="Pfam" id="PF00125"/>
    </source>
</evidence>
<comment type="similarity">
    <text evidence="1">Belongs to the histone H3 family.</text>
</comment>
<dbReference type="CDD" id="cd22911">
    <property type="entry name" value="HFD_H3"/>
    <property type="match status" value="1"/>
</dbReference>
<comment type="caution">
    <text evidence="3">The sequence shown here is derived from an EMBL/GenBank/DDBJ whole genome shotgun (WGS) entry which is preliminary data.</text>
</comment>
<keyword evidence="4" id="KW-1185">Reference proteome</keyword>
<dbReference type="PANTHER" id="PTHR11426">
    <property type="entry name" value="HISTONE H3"/>
    <property type="match status" value="1"/>
</dbReference>